<accession>A0A9P1N9D6</accession>
<dbReference type="PANTHER" id="PTHR23021:SF11">
    <property type="entry name" value="SERPENTINE RECEPTOR, CLASS T"/>
    <property type="match status" value="1"/>
</dbReference>
<dbReference type="AlphaFoldDB" id="A0A9P1N9D6"/>
<evidence type="ECO:0000313" key="2">
    <source>
        <dbReference type="Proteomes" id="UP001152747"/>
    </source>
</evidence>
<dbReference type="PANTHER" id="PTHR23021">
    <property type="entry name" value="SERPENTINE RECEPTOR, CLASS T"/>
    <property type="match status" value="1"/>
</dbReference>
<gene>
    <name evidence="1" type="ORF">CAMP_LOCUS15648</name>
</gene>
<protein>
    <recommendedName>
        <fullName evidence="3">Serpentine receptor class gamma</fullName>
    </recommendedName>
</protein>
<dbReference type="OrthoDB" id="5843372at2759"/>
<evidence type="ECO:0000313" key="1">
    <source>
        <dbReference type="EMBL" id="CAI5453011.1"/>
    </source>
</evidence>
<sequence length="91" mass="10352">MYQSLIICALDQISSVIYVAMNYMTLPPITTIIAQFFWQSAHAFPVFTYLTMNATIRRGFFNIFKQQAEPLESENAGTTTTPHNAINIIQM</sequence>
<comment type="caution">
    <text evidence="1">The sequence shown here is derived from an EMBL/GenBank/DDBJ whole genome shotgun (WGS) entry which is preliminary data.</text>
</comment>
<dbReference type="Pfam" id="PF10321">
    <property type="entry name" value="7TM_GPCR_Srt"/>
    <property type="match status" value="1"/>
</dbReference>
<keyword evidence="2" id="KW-1185">Reference proteome</keyword>
<proteinExistence type="predicted"/>
<evidence type="ECO:0008006" key="3">
    <source>
        <dbReference type="Google" id="ProtNLM"/>
    </source>
</evidence>
<dbReference type="Proteomes" id="UP001152747">
    <property type="component" value="Unassembled WGS sequence"/>
</dbReference>
<name>A0A9P1N9D6_9PELO</name>
<organism evidence="1 2">
    <name type="scientific">Caenorhabditis angaria</name>
    <dbReference type="NCBI Taxonomy" id="860376"/>
    <lineage>
        <taxon>Eukaryota</taxon>
        <taxon>Metazoa</taxon>
        <taxon>Ecdysozoa</taxon>
        <taxon>Nematoda</taxon>
        <taxon>Chromadorea</taxon>
        <taxon>Rhabditida</taxon>
        <taxon>Rhabditina</taxon>
        <taxon>Rhabditomorpha</taxon>
        <taxon>Rhabditoidea</taxon>
        <taxon>Rhabditidae</taxon>
        <taxon>Peloderinae</taxon>
        <taxon>Caenorhabditis</taxon>
    </lineage>
</organism>
<dbReference type="InterPro" id="IPR019425">
    <property type="entry name" value="7TM_GPCR_serpentine_rcpt_Srt"/>
</dbReference>
<dbReference type="EMBL" id="CANHGI010000005">
    <property type="protein sequence ID" value="CAI5453011.1"/>
    <property type="molecule type" value="Genomic_DNA"/>
</dbReference>
<reference evidence="1" key="1">
    <citation type="submission" date="2022-11" db="EMBL/GenBank/DDBJ databases">
        <authorList>
            <person name="Kikuchi T."/>
        </authorList>
    </citation>
    <scope>NUCLEOTIDE SEQUENCE</scope>
    <source>
        <strain evidence="1">PS1010</strain>
    </source>
</reference>